<evidence type="ECO:0000256" key="1">
    <source>
        <dbReference type="ARBA" id="ARBA00001974"/>
    </source>
</evidence>
<comment type="caution">
    <text evidence="7">The sequence shown here is derived from an EMBL/GenBank/DDBJ whole genome shotgun (WGS) entry which is preliminary data.</text>
</comment>
<dbReference type="Gene3D" id="3.50.50.60">
    <property type="entry name" value="FAD/NAD(P)-binding domain"/>
    <property type="match status" value="2"/>
</dbReference>
<dbReference type="Gene3D" id="3.30.390.30">
    <property type="match status" value="1"/>
</dbReference>
<dbReference type="Pfam" id="PF14759">
    <property type="entry name" value="Reductase_C"/>
    <property type="match status" value="1"/>
</dbReference>
<dbReference type="InterPro" id="IPR028202">
    <property type="entry name" value="Reductase_C"/>
</dbReference>
<feature type="domain" description="Reductase C-terminal" evidence="6">
    <location>
        <begin position="325"/>
        <end position="408"/>
    </location>
</feature>
<evidence type="ECO:0000313" key="8">
    <source>
        <dbReference type="Proteomes" id="UP000628854"/>
    </source>
</evidence>
<gene>
    <name evidence="7" type="ORF">GCM10011503_19820</name>
</gene>
<comment type="cofactor">
    <cofactor evidence="1">
        <name>FAD</name>
        <dbReference type="ChEBI" id="CHEBI:57692"/>
    </cofactor>
</comment>
<dbReference type="PANTHER" id="PTHR43557:SF2">
    <property type="entry name" value="RIESKE DOMAIN-CONTAINING PROTEIN-RELATED"/>
    <property type="match status" value="1"/>
</dbReference>
<reference evidence="8" key="1">
    <citation type="journal article" date="2019" name="Int. J. Syst. Evol. Microbiol.">
        <title>The Global Catalogue of Microorganisms (GCM) 10K type strain sequencing project: providing services to taxonomists for standard genome sequencing and annotation.</title>
        <authorList>
            <consortium name="The Broad Institute Genomics Platform"/>
            <consortium name="The Broad Institute Genome Sequencing Center for Infectious Disease"/>
            <person name="Wu L."/>
            <person name="Ma J."/>
        </authorList>
    </citation>
    <scope>NUCLEOTIDE SEQUENCE [LARGE SCALE GENOMIC DNA]</scope>
    <source>
        <strain evidence="8">CGMCC 1.15928</strain>
    </source>
</reference>
<keyword evidence="8" id="KW-1185">Reference proteome</keyword>
<dbReference type="PRINTS" id="PR00411">
    <property type="entry name" value="PNDRDTASEI"/>
</dbReference>
<evidence type="ECO:0000259" key="5">
    <source>
        <dbReference type="Pfam" id="PF07992"/>
    </source>
</evidence>
<dbReference type="Pfam" id="PF07992">
    <property type="entry name" value="Pyr_redox_2"/>
    <property type="match status" value="1"/>
</dbReference>
<dbReference type="InterPro" id="IPR036188">
    <property type="entry name" value="FAD/NAD-bd_sf"/>
</dbReference>
<keyword evidence="4" id="KW-0560">Oxidoreductase</keyword>
<organism evidence="7 8">
    <name type="scientific">Henriciella pelagia</name>
    <dbReference type="NCBI Taxonomy" id="1977912"/>
    <lineage>
        <taxon>Bacteria</taxon>
        <taxon>Pseudomonadati</taxon>
        <taxon>Pseudomonadota</taxon>
        <taxon>Alphaproteobacteria</taxon>
        <taxon>Hyphomonadales</taxon>
        <taxon>Hyphomonadaceae</taxon>
        <taxon>Henriciella</taxon>
    </lineage>
</organism>
<sequence length="413" mass="44472">MDLSQSRKIVIIGGGQAGAQAVQSLRLFGYEGDITLVGDEAALPYQRPPLSKAYMKGEMAEDRLYFKPGSWYEDNNVETLLSQKVEAIDRSAREVRLEHGGHLSYDALIIATGSRPRALPVEGAALDNVYDLRGLSDVEHIRPKMIEGRNLVIIGAGYIGLEAAAVASQLGLKVTVLEMADRVLARVTSPVISEFYETQHKAHGVDIRTGARLASLKGRDGAVSHAVLATGEEIEADMVLAGIGILPNTELAEAAGLPCANGILVDEDARTSDPRIFAAGDCASRPLVHYGRRGRLESVHNAIEQGKLAAAAIMGKPRPTLDCPWFWSDQYDLKLQIAGLSTDYDEIVVRGSPEDKKFAAFYLRAGRLIAVDAVNSPPEFLASKKLIITGAVIARERLSDTSVSMKEIAAEAA</sequence>
<protein>
    <submittedName>
        <fullName evidence="7">Ferredoxin reductase</fullName>
    </submittedName>
</protein>
<evidence type="ECO:0000313" key="7">
    <source>
        <dbReference type="EMBL" id="GGB71171.1"/>
    </source>
</evidence>
<dbReference type="PRINTS" id="PR00368">
    <property type="entry name" value="FADPNR"/>
</dbReference>
<name>A0ABQ1JLB4_9PROT</name>
<dbReference type="RefSeq" id="WP_233123960.1">
    <property type="nucleotide sequence ID" value="NZ_BMKF01000002.1"/>
</dbReference>
<keyword evidence="2" id="KW-0285">Flavoprotein</keyword>
<evidence type="ECO:0000259" key="6">
    <source>
        <dbReference type="Pfam" id="PF14759"/>
    </source>
</evidence>
<dbReference type="Proteomes" id="UP000628854">
    <property type="component" value="Unassembled WGS sequence"/>
</dbReference>
<proteinExistence type="predicted"/>
<dbReference type="InterPro" id="IPR050446">
    <property type="entry name" value="FAD-oxidoreductase/Apoptosis"/>
</dbReference>
<dbReference type="SUPFAM" id="SSF51905">
    <property type="entry name" value="FAD/NAD(P)-binding domain"/>
    <property type="match status" value="1"/>
</dbReference>
<dbReference type="InterPro" id="IPR016156">
    <property type="entry name" value="FAD/NAD-linked_Rdtase_dimer_sf"/>
</dbReference>
<evidence type="ECO:0000256" key="4">
    <source>
        <dbReference type="ARBA" id="ARBA00023002"/>
    </source>
</evidence>
<accession>A0ABQ1JLB4</accession>
<dbReference type="InterPro" id="IPR023753">
    <property type="entry name" value="FAD/NAD-binding_dom"/>
</dbReference>
<keyword evidence="3" id="KW-0274">FAD</keyword>
<evidence type="ECO:0000256" key="3">
    <source>
        <dbReference type="ARBA" id="ARBA00022827"/>
    </source>
</evidence>
<dbReference type="SUPFAM" id="SSF55424">
    <property type="entry name" value="FAD/NAD-linked reductases, dimerisation (C-terminal) domain"/>
    <property type="match status" value="1"/>
</dbReference>
<feature type="domain" description="FAD/NAD(P)-binding" evidence="5">
    <location>
        <begin position="8"/>
        <end position="306"/>
    </location>
</feature>
<dbReference type="PANTHER" id="PTHR43557">
    <property type="entry name" value="APOPTOSIS-INDUCING FACTOR 1"/>
    <property type="match status" value="1"/>
</dbReference>
<dbReference type="EMBL" id="BMKF01000002">
    <property type="protein sequence ID" value="GGB71171.1"/>
    <property type="molecule type" value="Genomic_DNA"/>
</dbReference>
<evidence type="ECO:0000256" key="2">
    <source>
        <dbReference type="ARBA" id="ARBA00022630"/>
    </source>
</evidence>